<proteinExistence type="predicted"/>
<dbReference type="EMBL" id="KI965479">
    <property type="protein sequence ID" value="EUD65485.1"/>
    <property type="molecule type" value="Genomic_DNA"/>
</dbReference>
<dbReference type="RefSeq" id="XP_008818032.1">
    <property type="nucleotide sequence ID" value="XM_008819810.1"/>
</dbReference>
<keyword evidence="1" id="KW-0812">Transmembrane</keyword>
<keyword evidence="1" id="KW-1133">Transmembrane helix</keyword>
<dbReference type="AlphaFoldDB" id="W7A1C8"/>
<sequence length="70" mass="8029">MKNKNINREAVEEETILLEQETKTHNILPINIILTFIVIIGLFYLIDRILKVEARGGIKHACIDRNIGES</sequence>
<evidence type="ECO:0000313" key="2">
    <source>
        <dbReference type="EMBL" id="EUD65485.1"/>
    </source>
</evidence>
<evidence type="ECO:0000256" key="1">
    <source>
        <dbReference type="SAM" id="Phobius"/>
    </source>
</evidence>
<dbReference type="VEuPathDB" id="PlasmoDB:C922_04225"/>
<keyword evidence="3" id="KW-1185">Reference proteome</keyword>
<accession>W7A1C8</accession>
<organism evidence="2 3">
    <name type="scientific">Plasmodium inui San Antonio 1</name>
    <dbReference type="NCBI Taxonomy" id="1237626"/>
    <lineage>
        <taxon>Eukaryota</taxon>
        <taxon>Sar</taxon>
        <taxon>Alveolata</taxon>
        <taxon>Apicomplexa</taxon>
        <taxon>Aconoidasida</taxon>
        <taxon>Haemosporida</taxon>
        <taxon>Plasmodiidae</taxon>
        <taxon>Plasmodium</taxon>
        <taxon>Plasmodium (Plasmodium)</taxon>
    </lineage>
</organism>
<dbReference type="GeneID" id="20039499"/>
<protein>
    <submittedName>
        <fullName evidence="2">Uncharacterized protein</fullName>
    </submittedName>
</protein>
<feature type="transmembrane region" description="Helical" evidence="1">
    <location>
        <begin position="27"/>
        <end position="46"/>
    </location>
</feature>
<dbReference type="Proteomes" id="UP000030640">
    <property type="component" value="Unassembled WGS sequence"/>
</dbReference>
<evidence type="ECO:0000313" key="3">
    <source>
        <dbReference type="Proteomes" id="UP000030640"/>
    </source>
</evidence>
<name>W7A1C8_9APIC</name>
<reference evidence="2 3" key="1">
    <citation type="submission" date="2013-02" db="EMBL/GenBank/DDBJ databases">
        <title>The Genome Sequence of Plasmodium inui San Antonio 1.</title>
        <authorList>
            <consortium name="The Broad Institute Genome Sequencing Platform"/>
            <consortium name="The Broad Institute Genome Sequencing Center for Infectious Disease"/>
            <person name="Neafsey D."/>
            <person name="Cheeseman I."/>
            <person name="Volkman S."/>
            <person name="Adams J."/>
            <person name="Walker B."/>
            <person name="Young S.K."/>
            <person name="Zeng Q."/>
            <person name="Gargeya S."/>
            <person name="Fitzgerald M."/>
            <person name="Haas B."/>
            <person name="Abouelleil A."/>
            <person name="Alvarado L."/>
            <person name="Arachchi H.M."/>
            <person name="Berlin A.M."/>
            <person name="Chapman S.B."/>
            <person name="Dewar J."/>
            <person name="Goldberg J."/>
            <person name="Griggs A."/>
            <person name="Gujja S."/>
            <person name="Hansen M."/>
            <person name="Howarth C."/>
            <person name="Imamovic A."/>
            <person name="Larimer J."/>
            <person name="McCowan C."/>
            <person name="Murphy C."/>
            <person name="Neiman D."/>
            <person name="Pearson M."/>
            <person name="Priest M."/>
            <person name="Roberts A."/>
            <person name="Saif S."/>
            <person name="Shea T."/>
            <person name="Sisk P."/>
            <person name="Sykes S."/>
            <person name="Wortman J."/>
            <person name="Nusbaum C."/>
            <person name="Birren B."/>
        </authorList>
    </citation>
    <scope>NUCLEOTIDE SEQUENCE [LARGE SCALE GENOMIC DNA]</scope>
    <source>
        <strain evidence="2 3">San Antonio 1</strain>
    </source>
</reference>
<gene>
    <name evidence="2" type="ORF">C922_04225</name>
</gene>
<keyword evidence="1" id="KW-0472">Membrane</keyword>